<dbReference type="InterPro" id="IPR000772">
    <property type="entry name" value="Ricin_B_lectin"/>
</dbReference>
<feature type="signal peptide" evidence="1">
    <location>
        <begin position="1"/>
        <end position="24"/>
    </location>
</feature>
<reference evidence="3" key="1">
    <citation type="submission" date="2022-06" db="EMBL/GenBank/DDBJ databases">
        <title>Genome Sequence of Candolleomyces eurysporus.</title>
        <authorList>
            <person name="Buettner E."/>
        </authorList>
    </citation>
    <scope>NUCLEOTIDE SEQUENCE</scope>
    <source>
        <strain evidence="3">VTCC 930004</strain>
    </source>
</reference>
<dbReference type="CDD" id="cd00161">
    <property type="entry name" value="beta-trefoil_Ricin-like"/>
    <property type="match status" value="1"/>
</dbReference>
<feature type="domain" description="Ricin B lectin" evidence="2">
    <location>
        <begin position="41"/>
        <end position="175"/>
    </location>
</feature>
<proteinExistence type="predicted"/>
<dbReference type="PROSITE" id="PS50231">
    <property type="entry name" value="RICIN_B_LECTIN"/>
    <property type="match status" value="1"/>
</dbReference>
<feature type="chain" id="PRO_5040809945" description="Ricin B lectin domain-containing protein" evidence="1">
    <location>
        <begin position="25"/>
        <end position="176"/>
    </location>
</feature>
<gene>
    <name evidence="3" type="ORF">H1R20_g14120</name>
</gene>
<accession>A0A9W8J1V1</accession>
<dbReference type="Gene3D" id="2.80.10.50">
    <property type="match status" value="1"/>
</dbReference>
<protein>
    <recommendedName>
        <fullName evidence="2">Ricin B lectin domain-containing protein</fullName>
    </recommendedName>
</protein>
<sequence>MLKLSKIINVVLPLFVLFETGALASKVSQIPLDSAPPVPLAPVYRIHPGYTNPSKCVDVKGAIFEDGTPVQVYDCNASVAQIWYLKRGSTKVRVAVAPNFCLDAGNPPFRDGRKVKIWECVDVAAQQWYYTDDDRIAINGHGFCLDLTDGKLSNENPIQIWTCTNNNANQVWSATL</sequence>
<dbReference type="Proteomes" id="UP001140091">
    <property type="component" value="Unassembled WGS sequence"/>
</dbReference>
<organism evidence="3 4">
    <name type="scientific">Candolleomyces eurysporus</name>
    <dbReference type="NCBI Taxonomy" id="2828524"/>
    <lineage>
        <taxon>Eukaryota</taxon>
        <taxon>Fungi</taxon>
        <taxon>Dikarya</taxon>
        <taxon>Basidiomycota</taxon>
        <taxon>Agaricomycotina</taxon>
        <taxon>Agaricomycetes</taxon>
        <taxon>Agaricomycetidae</taxon>
        <taxon>Agaricales</taxon>
        <taxon>Agaricineae</taxon>
        <taxon>Psathyrellaceae</taxon>
        <taxon>Candolleomyces</taxon>
    </lineage>
</organism>
<dbReference type="InterPro" id="IPR035992">
    <property type="entry name" value="Ricin_B-like_lectins"/>
</dbReference>
<name>A0A9W8J1V1_9AGAR</name>
<dbReference type="OrthoDB" id="6770063at2759"/>
<dbReference type="AlphaFoldDB" id="A0A9W8J1V1"/>
<keyword evidence="1" id="KW-0732">Signal</keyword>
<evidence type="ECO:0000256" key="1">
    <source>
        <dbReference type="SAM" id="SignalP"/>
    </source>
</evidence>
<evidence type="ECO:0000313" key="4">
    <source>
        <dbReference type="Proteomes" id="UP001140091"/>
    </source>
</evidence>
<dbReference type="Pfam" id="PF00652">
    <property type="entry name" value="Ricin_B_lectin"/>
    <property type="match status" value="1"/>
</dbReference>
<feature type="non-terminal residue" evidence="3">
    <location>
        <position position="176"/>
    </location>
</feature>
<dbReference type="SMART" id="SM00458">
    <property type="entry name" value="RICIN"/>
    <property type="match status" value="1"/>
</dbReference>
<comment type="caution">
    <text evidence="3">The sequence shown here is derived from an EMBL/GenBank/DDBJ whole genome shotgun (WGS) entry which is preliminary data.</text>
</comment>
<evidence type="ECO:0000313" key="3">
    <source>
        <dbReference type="EMBL" id="KAJ2922960.1"/>
    </source>
</evidence>
<dbReference type="SUPFAM" id="SSF50370">
    <property type="entry name" value="Ricin B-like lectins"/>
    <property type="match status" value="1"/>
</dbReference>
<keyword evidence="4" id="KW-1185">Reference proteome</keyword>
<dbReference type="EMBL" id="JANBPK010001472">
    <property type="protein sequence ID" value="KAJ2922960.1"/>
    <property type="molecule type" value="Genomic_DNA"/>
</dbReference>
<evidence type="ECO:0000259" key="2">
    <source>
        <dbReference type="SMART" id="SM00458"/>
    </source>
</evidence>